<evidence type="ECO:0000256" key="1">
    <source>
        <dbReference type="ARBA" id="ARBA00000085"/>
    </source>
</evidence>
<dbReference type="InterPro" id="IPR036890">
    <property type="entry name" value="HATPase_C_sf"/>
</dbReference>
<sequence length="839" mass="95835">MNNSITKIWIIIVVLALTYGSLIFWGAKSYRDSSASIESIIRPDEESNAINFLYRFIVQSDLHFNNFILTGDSLQWHYSLGYTQEVDSLLLQMEQHTGEYVRNHESFDTLKAIIAKKSRINAILIELKQKENSHFFTEQALIRIKRQLSDSVYVDKAITRKGDLVAKRDTLEHVDVVKNPDSYKGLSGLFRKVFGKERIEIDTIITWQEQINYGLEVSIDSSIVRDYYVDTTLALVKTILIDVLDEEVRLQTKLHATELELITYNELLLRNIRSLLNDIALANENRVRTEQILAKQKIEKANTQFLIIAGVGICMGFVLLFILSRDITRTNLYRGRLEKEKERAEQLAAAKEIFLSKMSHEIRTPLHSISGFTHLLDKEIINGKQRKFLSGISHANHYLNELISNILEQAKINAGIFKQEMSSVYIPDLCHEIKLLFKLRMEEQLNLFELNYSRNLSAYSVLVDGIKLKQVLINLLSNAFKYTTAGKVSLEFELLPLEENYELKVVVADTGMGIAPEDRETIFQPFNQISNLRPDNVSGTGLGLSISKHIVEQFGGHMHLESEVGKGSVFTLTIPVTSKRYEKHTETVESNEGVYYPIRVLAVEDDKWNAYLLENYLSAHLNEIKWCSTALDALQILKSTSHHYDLILTDLNLPQMDGRTFFRQISDDISIPVIALSASLGKEDYDALIQLGFAHALGKPFDQKDLLDAIDGLFESQPRPEKHNRQEGLEIDWSGVVGFLEHSSVEIQVYCREFTSSFESKVKTFEQAIDSDLKELGRMAHQLKSNCEQIGIMEFSEELHSIELFSEMRNKSRAYEEAKNLLPKLTSILAKLQSDLMSD</sequence>
<dbReference type="SMART" id="SM00448">
    <property type="entry name" value="REC"/>
    <property type="match status" value="1"/>
</dbReference>
<dbReference type="Gene3D" id="1.10.287.130">
    <property type="match status" value="1"/>
</dbReference>
<dbReference type="Pfam" id="PF02518">
    <property type="entry name" value="HATPase_c"/>
    <property type="match status" value="1"/>
</dbReference>
<keyword evidence="3 6" id="KW-0597">Phosphoprotein</keyword>
<dbReference type="RefSeq" id="WP_263049539.1">
    <property type="nucleotide sequence ID" value="NZ_CP106735.1"/>
</dbReference>
<keyword evidence="7" id="KW-1133">Transmembrane helix</keyword>
<dbReference type="CDD" id="cd17546">
    <property type="entry name" value="REC_hyHK_CKI1_RcsC-like"/>
    <property type="match status" value="1"/>
</dbReference>
<dbReference type="PANTHER" id="PTHR43047">
    <property type="entry name" value="TWO-COMPONENT HISTIDINE PROTEIN KINASE"/>
    <property type="match status" value="1"/>
</dbReference>
<dbReference type="Gene3D" id="3.40.50.2300">
    <property type="match status" value="1"/>
</dbReference>
<dbReference type="InterPro" id="IPR003661">
    <property type="entry name" value="HisK_dim/P_dom"/>
</dbReference>
<evidence type="ECO:0000313" key="11">
    <source>
        <dbReference type="Proteomes" id="UP001062165"/>
    </source>
</evidence>
<dbReference type="PROSITE" id="PS50110">
    <property type="entry name" value="RESPONSE_REGULATORY"/>
    <property type="match status" value="1"/>
</dbReference>
<evidence type="ECO:0000256" key="3">
    <source>
        <dbReference type="ARBA" id="ARBA00022553"/>
    </source>
</evidence>
<dbReference type="InterPro" id="IPR036097">
    <property type="entry name" value="HisK_dim/P_sf"/>
</dbReference>
<dbReference type="Proteomes" id="UP001062165">
    <property type="component" value="Chromosome"/>
</dbReference>
<feature type="transmembrane region" description="Helical" evidence="7">
    <location>
        <begin position="6"/>
        <end position="27"/>
    </location>
</feature>
<dbReference type="PRINTS" id="PR00344">
    <property type="entry name" value="BCTRLSENSOR"/>
</dbReference>
<dbReference type="InterPro" id="IPR036641">
    <property type="entry name" value="HPT_dom_sf"/>
</dbReference>
<keyword evidence="10" id="KW-0547">Nucleotide-binding</keyword>
<keyword evidence="11" id="KW-1185">Reference proteome</keyword>
<evidence type="ECO:0000256" key="4">
    <source>
        <dbReference type="ARBA" id="ARBA00022679"/>
    </source>
</evidence>
<evidence type="ECO:0000256" key="5">
    <source>
        <dbReference type="ARBA" id="ARBA00022777"/>
    </source>
</evidence>
<keyword evidence="7" id="KW-0812">Transmembrane</keyword>
<reference evidence="10" key="1">
    <citation type="submission" date="2022-10" db="EMBL/GenBank/DDBJ databases">
        <title>Comparative genomics and taxonomic characterization of three novel marine species of genus Reichenbachiella exhibiting antioxidant and polysaccharide degradation activities.</title>
        <authorList>
            <person name="Muhammad N."/>
            <person name="Lee Y.-J."/>
            <person name="Ko J."/>
            <person name="Kim S.-G."/>
        </authorList>
    </citation>
    <scope>NUCLEOTIDE SEQUENCE</scope>
    <source>
        <strain evidence="10">Wsw4-B4</strain>
    </source>
</reference>
<dbReference type="InterPro" id="IPR005467">
    <property type="entry name" value="His_kinase_dom"/>
</dbReference>
<dbReference type="InterPro" id="IPR003594">
    <property type="entry name" value="HATPase_dom"/>
</dbReference>
<dbReference type="EMBL" id="CP106735">
    <property type="protein sequence ID" value="UXX77792.1"/>
    <property type="molecule type" value="Genomic_DNA"/>
</dbReference>
<dbReference type="CDD" id="cd00082">
    <property type="entry name" value="HisKA"/>
    <property type="match status" value="1"/>
</dbReference>
<dbReference type="SMART" id="SM00387">
    <property type="entry name" value="HATPase_c"/>
    <property type="match status" value="1"/>
</dbReference>
<evidence type="ECO:0000259" key="9">
    <source>
        <dbReference type="PROSITE" id="PS50110"/>
    </source>
</evidence>
<comment type="catalytic activity">
    <reaction evidence="1">
        <text>ATP + protein L-histidine = ADP + protein N-phospho-L-histidine.</text>
        <dbReference type="EC" id="2.7.13.3"/>
    </reaction>
</comment>
<dbReference type="SMART" id="SM00388">
    <property type="entry name" value="HisKA"/>
    <property type="match status" value="1"/>
</dbReference>
<dbReference type="EC" id="2.7.13.3" evidence="2"/>
<dbReference type="InterPro" id="IPR001789">
    <property type="entry name" value="Sig_transdc_resp-reg_receiver"/>
</dbReference>
<organism evidence="10 11">
    <name type="scientific">Reichenbachiella carrageenanivorans</name>
    <dbReference type="NCBI Taxonomy" id="2979869"/>
    <lineage>
        <taxon>Bacteria</taxon>
        <taxon>Pseudomonadati</taxon>
        <taxon>Bacteroidota</taxon>
        <taxon>Cytophagia</taxon>
        <taxon>Cytophagales</taxon>
        <taxon>Reichenbachiellaceae</taxon>
        <taxon>Reichenbachiella</taxon>
    </lineage>
</organism>
<keyword evidence="10" id="KW-0067">ATP-binding</keyword>
<evidence type="ECO:0000256" key="2">
    <source>
        <dbReference type="ARBA" id="ARBA00012438"/>
    </source>
</evidence>
<dbReference type="SUPFAM" id="SSF47384">
    <property type="entry name" value="Homodimeric domain of signal transducing histidine kinase"/>
    <property type="match status" value="1"/>
</dbReference>
<dbReference type="SUPFAM" id="SSF52172">
    <property type="entry name" value="CheY-like"/>
    <property type="match status" value="1"/>
</dbReference>
<name>A0ABY6CV37_9BACT</name>
<protein>
    <recommendedName>
        <fullName evidence="2">histidine kinase</fullName>
        <ecNumber evidence="2">2.7.13.3</ecNumber>
    </recommendedName>
</protein>
<dbReference type="PROSITE" id="PS50109">
    <property type="entry name" value="HIS_KIN"/>
    <property type="match status" value="1"/>
</dbReference>
<keyword evidence="5" id="KW-0418">Kinase</keyword>
<dbReference type="InterPro" id="IPR004358">
    <property type="entry name" value="Sig_transdc_His_kin-like_C"/>
</dbReference>
<feature type="domain" description="Response regulatory" evidence="9">
    <location>
        <begin position="599"/>
        <end position="714"/>
    </location>
</feature>
<feature type="domain" description="Histidine kinase" evidence="8">
    <location>
        <begin position="357"/>
        <end position="578"/>
    </location>
</feature>
<dbReference type="GO" id="GO:0005524">
    <property type="term" value="F:ATP binding"/>
    <property type="evidence" value="ECO:0007669"/>
    <property type="project" value="UniProtKB-KW"/>
</dbReference>
<keyword evidence="7" id="KW-0472">Membrane</keyword>
<proteinExistence type="predicted"/>
<dbReference type="Pfam" id="PF00512">
    <property type="entry name" value="HisKA"/>
    <property type="match status" value="1"/>
</dbReference>
<dbReference type="Gene3D" id="3.30.565.10">
    <property type="entry name" value="Histidine kinase-like ATPase, C-terminal domain"/>
    <property type="match status" value="1"/>
</dbReference>
<dbReference type="SUPFAM" id="SSF47226">
    <property type="entry name" value="Histidine-containing phosphotransfer domain, HPT domain"/>
    <property type="match status" value="1"/>
</dbReference>
<evidence type="ECO:0000256" key="6">
    <source>
        <dbReference type="PROSITE-ProRule" id="PRU00169"/>
    </source>
</evidence>
<dbReference type="InterPro" id="IPR011006">
    <property type="entry name" value="CheY-like_superfamily"/>
</dbReference>
<evidence type="ECO:0000256" key="7">
    <source>
        <dbReference type="SAM" id="Phobius"/>
    </source>
</evidence>
<dbReference type="CDD" id="cd16922">
    <property type="entry name" value="HATPase_EvgS-ArcB-TorS-like"/>
    <property type="match status" value="1"/>
</dbReference>
<feature type="modified residue" description="4-aspartylphosphate" evidence="6">
    <location>
        <position position="650"/>
    </location>
</feature>
<evidence type="ECO:0000259" key="8">
    <source>
        <dbReference type="PROSITE" id="PS50109"/>
    </source>
</evidence>
<accession>A0ABY6CV37</accession>
<feature type="transmembrane region" description="Helical" evidence="7">
    <location>
        <begin position="305"/>
        <end position="324"/>
    </location>
</feature>
<evidence type="ECO:0000313" key="10">
    <source>
        <dbReference type="EMBL" id="UXX77792.1"/>
    </source>
</evidence>
<keyword evidence="4" id="KW-0808">Transferase</keyword>
<dbReference type="Pfam" id="PF00072">
    <property type="entry name" value="Response_reg"/>
    <property type="match status" value="1"/>
</dbReference>
<dbReference type="Gene3D" id="1.20.120.160">
    <property type="entry name" value="HPT domain"/>
    <property type="match status" value="1"/>
</dbReference>
<gene>
    <name evidence="10" type="ORF">N7E81_10460</name>
</gene>
<dbReference type="SUPFAM" id="SSF55874">
    <property type="entry name" value="ATPase domain of HSP90 chaperone/DNA topoisomerase II/histidine kinase"/>
    <property type="match status" value="1"/>
</dbReference>